<dbReference type="InterPro" id="IPR000182">
    <property type="entry name" value="GNAT_dom"/>
</dbReference>
<dbReference type="KEGG" id="sna:Snas_2638"/>
<protein>
    <submittedName>
        <fullName evidence="2">GCN5-related N-acetyltransferase</fullName>
    </submittedName>
</protein>
<dbReference type="AlphaFoldDB" id="D3Q6E0"/>
<evidence type="ECO:0000313" key="3">
    <source>
        <dbReference type="Proteomes" id="UP000000844"/>
    </source>
</evidence>
<dbReference type="InterPro" id="IPR016181">
    <property type="entry name" value="Acyl_CoA_acyltransferase"/>
</dbReference>
<dbReference type="eggNOG" id="COG0454">
    <property type="taxonomic scope" value="Bacteria"/>
</dbReference>
<reference evidence="2 3" key="1">
    <citation type="journal article" date="2009" name="Stand. Genomic Sci.">
        <title>Complete genome sequence of Stackebrandtia nassauensis type strain (LLR-40K-21).</title>
        <authorList>
            <person name="Munk C."/>
            <person name="Lapidus A."/>
            <person name="Copeland A."/>
            <person name="Jando M."/>
            <person name="Mayilraj S."/>
            <person name="Glavina Del Rio T."/>
            <person name="Nolan M."/>
            <person name="Chen F."/>
            <person name="Lucas S."/>
            <person name="Tice H."/>
            <person name="Cheng J.F."/>
            <person name="Han C."/>
            <person name="Detter J.C."/>
            <person name="Bruce D."/>
            <person name="Goodwin L."/>
            <person name="Chain P."/>
            <person name="Pitluck S."/>
            <person name="Goker M."/>
            <person name="Ovchinikova G."/>
            <person name="Pati A."/>
            <person name="Ivanova N."/>
            <person name="Mavromatis K."/>
            <person name="Chen A."/>
            <person name="Palaniappan K."/>
            <person name="Land M."/>
            <person name="Hauser L."/>
            <person name="Chang Y.J."/>
            <person name="Jeffries C.D."/>
            <person name="Bristow J."/>
            <person name="Eisen J.A."/>
            <person name="Markowitz V."/>
            <person name="Hugenholtz P."/>
            <person name="Kyrpides N.C."/>
            <person name="Klenk H.P."/>
        </authorList>
    </citation>
    <scope>NUCLEOTIDE SEQUENCE [LARGE SCALE GENOMIC DNA]</scope>
    <source>
        <strain evidence="3">DSM 44728 / CIP 108903 / NRRL B-16338 / NBRC 102104 / LLR-40K-21</strain>
    </source>
</reference>
<dbReference type="STRING" id="446470.Snas_2638"/>
<sequence length="265" mass="28450">MARTLTTDDILRISAQWQWTPFDAVVREDEHVKVVVSNGRATVLRAEAEPGGAEALVSRVRELAAEADPDCTVMWPIHAATEPPDLAEVLARVGAKVEEELDVVALRLPDPDSQLDAPTDVDVRRIDDPALLPDAHQVSSAVFGTPLPTAEFQEREAADVRKQVASGPARVIFRYVAYADGEPVGAAGTTLEDGVAKLWGGSVVESHRGRGVYRALLKTRMDEAAALGADLALVKARTGTSGPILRRAGFTVHGREYVYGMPARG</sequence>
<name>D3Q6E0_STANL</name>
<dbReference type="RefSeq" id="WP_013017886.1">
    <property type="nucleotide sequence ID" value="NC_013947.1"/>
</dbReference>
<dbReference type="Proteomes" id="UP000000844">
    <property type="component" value="Chromosome"/>
</dbReference>
<dbReference type="OrthoDB" id="4375873at2"/>
<evidence type="ECO:0000313" key="2">
    <source>
        <dbReference type="EMBL" id="ADD42315.1"/>
    </source>
</evidence>
<accession>D3Q6E0</accession>
<organism evidence="2 3">
    <name type="scientific">Stackebrandtia nassauensis (strain DSM 44728 / CIP 108903 / NRRL B-16338 / NBRC 102104 / LLR-40K-21)</name>
    <dbReference type="NCBI Taxonomy" id="446470"/>
    <lineage>
        <taxon>Bacteria</taxon>
        <taxon>Bacillati</taxon>
        <taxon>Actinomycetota</taxon>
        <taxon>Actinomycetes</taxon>
        <taxon>Glycomycetales</taxon>
        <taxon>Glycomycetaceae</taxon>
        <taxon>Stackebrandtia</taxon>
    </lineage>
</organism>
<dbReference type="PROSITE" id="PS51186">
    <property type="entry name" value="GNAT"/>
    <property type="match status" value="1"/>
</dbReference>
<gene>
    <name evidence="2" type="ordered locus">Snas_2638</name>
</gene>
<dbReference type="CDD" id="cd04301">
    <property type="entry name" value="NAT_SF"/>
    <property type="match status" value="1"/>
</dbReference>
<dbReference type="HOGENOM" id="CLU_093811_0_0_11"/>
<proteinExistence type="predicted"/>
<evidence type="ECO:0000259" key="1">
    <source>
        <dbReference type="PROSITE" id="PS51186"/>
    </source>
</evidence>
<feature type="domain" description="N-acetyltransferase" evidence="1">
    <location>
        <begin position="121"/>
        <end position="265"/>
    </location>
</feature>
<dbReference type="EMBL" id="CP001778">
    <property type="protein sequence ID" value="ADD42315.1"/>
    <property type="molecule type" value="Genomic_DNA"/>
</dbReference>
<dbReference type="GO" id="GO:0016747">
    <property type="term" value="F:acyltransferase activity, transferring groups other than amino-acyl groups"/>
    <property type="evidence" value="ECO:0007669"/>
    <property type="project" value="InterPro"/>
</dbReference>
<dbReference type="Gene3D" id="3.40.630.30">
    <property type="match status" value="1"/>
</dbReference>
<dbReference type="Pfam" id="PF00583">
    <property type="entry name" value="Acetyltransf_1"/>
    <property type="match status" value="1"/>
</dbReference>
<keyword evidence="2" id="KW-0808">Transferase</keyword>
<dbReference type="SUPFAM" id="SSF55729">
    <property type="entry name" value="Acyl-CoA N-acyltransferases (Nat)"/>
    <property type="match status" value="1"/>
</dbReference>
<keyword evidence="3" id="KW-1185">Reference proteome</keyword>